<organism evidence="3 4">
    <name type="scientific">Brevundimonas goettingensis</name>
    <dbReference type="NCBI Taxonomy" id="2774190"/>
    <lineage>
        <taxon>Bacteria</taxon>
        <taxon>Pseudomonadati</taxon>
        <taxon>Pseudomonadota</taxon>
        <taxon>Alphaproteobacteria</taxon>
        <taxon>Caulobacterales</taxon>
        <taxon>Caulobacteraceae</taxon>
        <taxon>Brevundimonas</taxon>
    </lineage>
</organism>
<feature type="chain" id="PRO_5037974606" evidence="1">
    <location>
        <begin position="22"/>
        <end position="160"/>
    </location>
</feature>
<dbReference type="Gene3D" id="3.10.450.50">
    <property type="match status" value="1"/>
</dbReference>
<dbReference type="AlphaFoldDB" id="A0A975C4L6"/>
<feature type="domain" description="DUF4440" evidence="2">
    <location>
        <begin position="34"/>
        <end position="142"/>
    </location>
</feature>
<dbReference type="Pfam" id="PF14534">
    <property type="entry name" value="DUF4440"/>
    <property type="match status" value="1"/>
</dbReference>
<protein>
    <submittedName>
        <fullName evidence="3">Nuclear transport factor 2 family protein</fullName>
    </submittedName>
</protein>
<evidence type="ECO:0000313" key="3">
    <source>
        <dbReference type="EMBL" id="QTC91800.1"/>
    </source>
</evidence>
<dbReference type="InterPro" id="IPR032710">
    <property type="entry name" value="NTF2-like_dom_sf"/>
</dbReference>
<sequence>MIRTLFTALALCLAFALPLRAKEAFDEATERAAILTVVADMQAAWNRGNYRGYMQGFKNPDVVFVSGGKIKNGWQGALDDYIRNYGPTPESRGTLTFYDMTVEFLAPDAAQLIGHYRLDRPERPMEGINTRLFRKVDGRWVIALNHVSAYEVAPPPASGQ</sequence>
<evidence type="ECO:0000256" key="1">
    <source>
        <dbReference type="SAM" id="SignalP"/>
    </source>
</evidence>
<dbReference type="SUPFAM" id="SSF54427">
    <property type="entry name" value="NTF2-like"/>
    <property type="match status" value="1"/>
</dbReference>
<dbReference type="EMBL" id="CP062222">
    <property type="protein sequence ID" value="QTC91800.1"/>
    <property type="molecule type" value="Genomic_DNA"/>
</dbReference>
<name>A0A975C4L6_9CAUL</name>
<dbReference type="Proteomes" id="UP000663918">
    <property type="component" value="Chromosome"/>
</dbReference>
<feature type="signal peptide" evidence="1">
    <location>
        <begin position="1"/>
        <end position="21"/>
    </location>
</feature>
<evidence type="ECO:0000259" key="2">
    <source>
        <dbReference type="Pfam" id="PF14534"/>
    </source>
</evidence>
<reference evidence="3" key="1">
    <citation type="submission" date="2020-09" db="EMBL/GenBank/DDBJ databases">
        <title>Brevundimonas sp. LVF2 isolated from a puddle in Goettingen, Germany.</title>
        <authorList>
            <person name="Friedrich I."/>
            <person name="Klassen A."/>
            <person name="Hannes N."/>
            <person name="Schneider D."/>
            <person name="Hertel R."/>
            <person name="Daniel R."/>
        </authorList>
    </citation>
    <scope>NUCLEOTIDE SEQUENCE</scope>
    <source>
        <strain evidence="3">LVF2</strain>
    </source>
</reference>
<evidence type="ECO:0000313" key="4">
    <source>
        <dbReference type="Proteomes" id="UP000663918"/>
    </source>
</evidence>
<keyword evidence="1" id="KW-0732">Signal</keyword>
<proteinExistence type="predicted"/>
<dbReference type="InterPro" id="IPR027843">
    <property type="entry name" value="DUF4440"/>
</dbReference>
<keyword evidence="4" id="KW-1185">Reference proteome</keyword>
<gene>
    <name evidence="3" type="ORF">IFJ75_02375</name>
</gene>
<dbReference type="RefSeq" id="WP_207870973.1">
    <property type="nucleotide sequence ID" value="NZ_CP062222.1"/>
</dbReference>
<accession>A0A975C4L6</accession>
<dbReference type="KEGG" id="bgoe:IFJ75_02375"/>